<dbReference type="RefSeq" id="WP_057628611.1">
    <property type="nucleotide sequence ID" value="NZ_LDJJ01000033.1"/>
</dbReference>
<protein>
    <submittedName>
        <fullName evidence="1">Uncharacterized protein</fullName>
    </submittedName>
</protein>
<evidence type="ECO:0000313" key="2">
    <source>
        <dbReference type="Proteomes" id="UP000051863"/>
    </source>
</evidence>
<reference evidence="1 2" key="1">
    <citation type="submission" date="2015-05" db="EMBL/GenBank/DDBJ databases">
        <title>Genome sequencing and analysis of members of genus Stenotrophomonas.</title>
        <authorList>
            <person name="Patil P.P."/>
            <person name="Midha S."/>
            <person name="Patil P.B."/>
        </authorList>
    </citation>
    <scope>NUCLEOTIDE SEQUENCE [LARGE SCALE GENOMIC DNA]</scope>
    <source>
        <strain evidence="1 2">DSM 18941</strain>
    </source>
</reference>
<dbReference type="Proteomes" id="UP000051863">
    <property type="component" value="Unassembled WGS sequence"/>
</dbReference>
<comment type="caution">
    <text evidence="1">The sequence shown here is derived from an EMBL/GenBank/DDBJ whole genome shotgun (WGS) entry which is preliminary data.</text>
</comment>
<dbReference type="AlphaFoldDB" id="A0A0R0CC93"/>
<accession>A0A0R0CC93</accession>
<dbReference type="PATRIC" id="fig|405446.3.peg.1551"/>
<keyword evidence="2" id="KW-1185">Reference proteome</keyword>
<name>A0A0R0CC93_9GAMM</name>
<gene>
    <name evidence="1" type="ORF">ABB27_10305</name>
</gene>
<organism evidence="1 2">
    <name type="scientific">Stenotrophomonas terrae</name>
    <dbReference type="NCBI Taxonomy" id="405446"/>
    <lineage>
        <taxon>Bacteria</taxon>
        <taxon>Pseudomonadati</taxon>
        <taxon>Pseudomonadota</taxon>
        <taxon>Gammaproteobacteria</taxon>
        <taxon>Lysobacterales</taxon>
        <taxon>Lysobacteraceae</taxon>
        <taxon>Stenotrophomonas</taxon>
    </lineage>
</organism>
<dbReference type="OrthoDB" id="6006342at2"/>
<dbReference type="EMBL" id="LDJJ01000033">
    <property type="protein sequence ID" value="KRG67245.1"/>
    <property type="molecule type" value="Genomic_DNA"/>
</dbReference>
<evidence type="ECO:0000313" key="1">
    <source>
        <dbReference type="EMBL" id="KRG67245.1"/>
    </source>
</evidence>
<proteinExistence type="predicted"/>
<sequence length="116" mass="13085">MDFYGFDRKEALSHCDSLELGLGRDLDRVRAWNRLRPEHIIELLDSAVPAARQDARNVAAQISRGSWRIHMDSAPVGKPQLVSNVREVLIAAGGRDYRLHISEGVRLRLEEIVQSA</sequence>